<organism evidence="2 3">
    <name type="scientific">Brochothrix campestris FSL F6-1037</name>
    <dbReference type="NCBI Taxonomy" id="1265861"/>
    <lineage>
        <taxon>Bacteria</taxon>
        <taxon>Bacillati</taxon>
        <taxon>Bacillota</taxon>
        <taxon>Bacilli</taxon>
        <taxon>Bacillales</taxon>
        <taxon>Listeriaceae</taxon>
        <taxon>Brochothrix</taxon>
    </lineage>
</organism>
<dbReference type="Pfam" id="PF12674">
    <property type="entry name" value="Zn_ribbon_2"/>
    <property type="match status" value="1"/>
</dbReference>
<dbReference type="Proteomes" id="UP000019243">
    <property type="component" value="Unassembled WGS sequence"/>
</dbReference>
<sequence>MFAIEKFCQSCGLPLTANHLRGTEVTGEPTVSYCHLCYQNGAFTEPNISYTEMLTRGQQGLTASSHGAIKKWLLIKLYPLQLKGLSRWKKQ</sequence>
<accession>W7D0B9</accession>
<protein>
    <recommendedName>
        <fullName evidence="1">Putative zinc ribbon domain-containing protein</fullName>
    </recommendedName>
</protein>
<comment type="caution">
    <text evidence="2">The sequence shown here is derived from an EMBL/GenBank/DDBJ whole genome shotgun (WGS) entry which is preliminary data.</text>
</comment>
<proteinExistence type="predicted"/>
<dbReference type="InterPro" id="IPR025868">
    <property type="entry name" value="Zn_ribbon_dom_put"/>
</dbReference>
<reference evidence="2 3" key="1">
    <citation type="submission" date="2012-12" db="EMBL/GenBank/DDBJ databases">
        <title>Novel taxa of Listeriaceae from agricultural environments in the United States.</title>
        <authorList>
            <person name="den Bakker H.C."/>
            <person name="Allred A."/>
            <person name="Warchocki S."/>
            <person name="Wright E.M."/>
            <person name="Burrell A."/>
            <person name="Nightingale K.K."/>
            <person name="Kephart D."/>
            <person name="Wiedmann M."/>
        </authorList>
    </citation>
    <scope>NUCLEOTIDE SEQUENCE [LARGE SCALE GENOMIC DNA]</scope>
    <source>
        <strain evidence="2 3">FSL F6-1037</strain>
    </source>
</reference>
<dbReference type="RefSeq" id="WP_051456863.1">
    <property type="nucleotide sequence ID" value="NZ_AODH01000012.1"/>
</dbReference>
<gene>
    <name evidence="2" type="ORF">BCAMP_03815</name>
</gene>
<evidence type="ECO:0000313" key="2">
    <source>
        <dbReference type="EMBL" id="EUJ41401.1"/>
    </source>
</evidence>
<name>W7D0B9_9LIST</name>
<keyword evidence="3" id="KW-1185">Reference proteome</keyword>
<feature type="domain" description="Putative zinc ribbon" evidence="1">
    <location>
        <begin position="7"/>
        <end position="89"/>
    </location>
</feature>
<dbReference type="AlphaFoldDB" id="W7D0B9"/>
<evidence type="ECO:0000259" key="1">
    <source>
        <dbReference type="Pfam" id="PF12674"/>
    </source>
</evidence>
<dbReference type="OrthoDB" id="9801008at2"/>
<evidence type="ECO:0000313" key="3">
    <source>
        <dbReference type="Proteomes" id="UP000019243"/>
    </source>
</evidence>
<dbReference type="EMBL" id="AODH01000012">
    <property type="protein sequence ID" value="EUJ41401.1"/>
    <property type="molecule type" value="Genomic_DNA"/>
</dbReference>
<dbReference type="STRING" id="1265861.BCAMP_03815"/>